<accession>A0A1H8KEM4</accession>
<dbReference type="OrthoDB" id="8754850at2"/>
<dbReference type="Pfam" id="PF01471">
    <property type="entry name" value="PG_binding_1"/>
    <property type="match status" value="1"/>
</dbReference>
<dbReference type="InterPro" id="IPR002477">
    <property type="entry name" value="Peptidoglycan-bd-like"/>
</dbReference>
<organism evidence="4 5">
    <name type="scientific">Paracoccus alcaliphilus</name>
    <dbReference type="NCBI Taxonomy" id="34002"/>
    <lineage>
        <taxon>Bacteria</taxon>
        <taxon>Pseudomonadati</taxon>
        <taxon>Pseudomonadota</taxon>
        <taxon>Alphaproteobacteria</taxon>
        <taxon>Rhodobacterales</taxon>
        <taxon>Paracoccaceae</taxon>
        <taxon>Paracoccus</taxon>
    </lineage>
</organism>
<dbReference type="InterPro" id="IPR015510">
    <property type="entry name" value="PGRP"/>
</dbReference>
<dbReference type="RefSeq" id="WP_090613777.1">
    <property type="nucleotide sequence ID" value="NZ_CP067124.1"/>
</dbReference>
<dbReference type="GO" id="GO:0008745">
    <property type="term" value="F:N-acetylmuramoyl-L-alanine amidase activity"/>
    <property type="evidence" value="ECO:0007669"/>
    <property type="project" value="InterPro"/>
</dbReference>
<evidence type="ECO:0000313" key="5">
    <source>
        <dbReference type="Proteomes" id="UP000199054"/>
    </source>
</evidence>
<dbReference type="GO" id="GO:0008270">
    <property type="term" value="F:zinc ion binding"/>
    <property type="evidence" value="ECO:0007669"/>
    <property type="project" value="InterPro"/>
</dbReference>
<proteinExistence type="inferred from homology"/>
<dbReference type="Proteomes" id="UP000199054">
    <property type="component" value="Unassembled WGS sequence"/>
</dbReference>
<gene>
    <name evidence="4" type="ORF">SAMN04489859_102189</name>
</gene>
<dbReference type="CDD" id="cd06583">
    <property type="entry name" value="PGRP"/>
    <property type="match status" value="1"/>
</dbReference>
<dbReference type="PANTHER" id="PTHR11022:SF41">
    <property type="entry name" value="PEPTIDOGLYCAN-RECOGNITION PROTEIN LC-RELATED"/>
    <property type="match status" value="1"/>
</dbReference>
<dbReference type="STRING" id="34002.SAMN04489859_102189"/>
<dbReference type="EMBL" id="FODE01000021">
    <property type="protein sequence ID" value="SEN91006.1"/>
    <property type="molecule type" value="Genomic_DNA"/>
</dbReference>
<dbReference type="SMART" id="SM00644">
    <property type="entry name" value="Ami_2"/>
    <property type="match status" value="1"/>
</dbReference>
<dbReference type="SMART" id="SM00701">
    <property type="entry name" value="PGRP"/>
    <property type="match status" value="1"/>
</dbReference>
<dbReference type="Pfam" id="PF01510">
    <property type="entry name" value="Amidase_2"/>
    <property type="match status" value="1"/>
</dbReference>
<dbReference type="InterPro" id="IPR036366">
    <property type="entry name" value="PGBDSf"/>
</dbReference>
<dbReference type="InterPro" id="IPR002502">
    <property type="entry name" value="Amidase_domain"/>
</dbReference>
<keyword evidence="5" id="KW-1185">Reference proteome</keyword>
<sequence length="219" mass="23634">MTNAPVRFIVLHYSATYADQDLGVEDIRKMHLDRSWNDVGYHYIIKRDGTVQKGRADSVVGAHVAGHNTGSLGICCIGGLERATGPNVGVDNRTDAQKAATIRLVRDLLAKHPGAQVVGHRDLAPTLCPGFDVRSWWASVDTGSASTVTTPEIPPTIRRNSRGQHVMTAQRRMQARGYDVAPDGIFGPQTESATRQFQRANGLAADGIIGPKSWAVLLG</sequence>
<evidence type="ECO:0000259" key="2">
    <source>
        <dbReference type="SMART" id="SM00644"/>
    </source>
</evidence>
<evidence type="ECO:0000256" key="1">
    <source>
        <dbReference type="ARBA" id="ARBA00007553"/>
    </source>
</evidence>
<dbReference type="Gene3D" id="3.40.80.10">
    <property type="entry name" value="Peptidoglycan recognition protein-like"/>
    <property type="match status" value="1"/>
</dbReference>
<dbReference type="SUPFAM" id="SSF55846">
    <property type="entry name" value="N-acetylmuramoyl-L-alanine amidase-like"/>
    <property type="match status" value="1"/>
</dbReference>
<dbReference type="SUPFAM" id="SSF47090">
    <property type="entry name" value="PGBD-like"/>
    <property type="match status" value="1"/>
</dbReference>
<dbReference type="InterPro" id="IPR036505">
    <property type="entry name" value="Amidase/PGRP_sf"/>
</dbReference>
<feature type="domain" description="N-acetylmuramoyl-L-alanine amidase" evidence="2">
    <location>
        <begin position="3"/>
        <end position="130"/>
    </location>
</feature>
<dbReference type="AlphaFoldDB" id="A0A1H8KEM4"/>
<dbReference type="InterPro" id="IPR036365">
    <property type="entry name" value="PGBD-like_sf"/>
</dbReference>
<evidence type="ECO:0000259" key="3">
    <source>
        <dbReference type="SMART" id="SM00701"/>
    </source>
</evidence>
<dbReference type="Gene3D" id="1.10.101.10">
    <property type="entry name" value="PGBD-like superfamily/PGBD"/>
    <property type="match status" value="1"/>
</dbReference>
<dbReference type="InterPro" id="IPR006619">
    <property type="entry name" value="PGRP_domain_met/bac"/>
</dbReference>
<protein>
    <submittedName>
        <fullName evidence="4">N-acetyl-anhydromuramyl-L-alanine amidase AmpD</fullName>
    </submittedName>
</protein>
<evidence type="ECO:0000313" key="4">
    <source>
        <dbReference type="EMBL" id="SEN91006.1"/>
    </source>
</evidence>
<dbReference type="PANTHER" id="PTHR11022">
    <property type="entry name" value="PEPTIDOGLYCAN RECOGNITION PROTEIN"/>
    <property type="match status" value="1"/>
</dbReference>
<name>A0A1H8KEM4_9RHOB</name>
<dbReference type="GO" id="GO:0009253">
    <property type="term" value="P:peptidoglycan catabolic process"/>
    <property type="evidence" value="ECO:0007669"/>
    <property type="project" value="InterPro"/>
</dbReference>
<comment type="similarity">
    <text evidence="1">Belongs to the N-acetylmuramoyl-L-alanine amidase 2 family.</text>
</comment>
<feature type="domain" description="Peptidoglycan recognition protein family" evidence="3">
    <location>
        <begin position="3"/>
        <end position="124"/>
    </location>
</feature>
<reference evidence="4 5" key="1">
    <citation type="submission" date="2016-10" db="EMBL/GenBank/DDBJ databases">
        <authorList>
            <person name="de Groot N.N."/>
        </authorList>
    </citation>
    <scope>NUCLEOTIDE SEQUENCE [LARGE SCALE GENOMIC DNA]</scope>
    <source>
        <strain evidence="4 5">DSM 8512</strain>
    </source>
</reference>